<dbReference type="GeneID" id="28768371"/>
<feature type="region of interest" description="Disordered" evidence="1">
    <location>
        <begin position="289"/>
        <end position="314"/>
    </location>
</feature>
<keyword evidence="3" id="KW-1185">Reference proteome</keyword>
<accession>A0A177CEJ9</accession>
<evidence type="ECO:0000313" key="3">
    <source>
        <dbReference type="Proteomes" id="UP000077069"/>
    </source>
</evidence>
<feature type="compositionally biased region" description="Basic residues" evidence="1">
    <location>
        <begin position="216"/>
        <end position="234"/>
    </location>
</feature>
<evidence type="ECO:0000256" key="1">
    <source>
        <dbReference type="SAM" id="MobiDB-lite"/>
    </source>
</evidence>
<sequence>MSRAGSPSEISPAHIPKITDLRKQLAYGDSGLSRCIAFTDDLRVFRRRYSVAGLRGIDLCDWRLPRHQEALKQMTSSFLDQEGHGERYWPSDPTAANFNSLQYSTHRTFINQTMRKLIFRMNLQQYRNAKYKKKDVQYGPEVIDQEDELPNSRPDRSDSSVEILSMSAATATPMQTHTGGNVAARLPLAAEGSFRQDHDIYEVPTSPEYVPEKNSITKRKLKAPTKSSPQKRSKIVSLKVGNGKPPRHYLRSIAPMPKRTSPRGKTTVPPVNYVDRLDLDQFSTSVISTTEPTLGPDSVTGAGHQDQANVQQRSEKEDIFNYRITTQSLMRIGSTPPTSAVSITSANVDPNIDPNLDRISSTEFHMNPPMQQASHQSRPSWSNPPLTHVGPSNSIQPEAEQAPSSTRSMSMSTIESMHGTNKTPIPLYPSPVPSDAKKPAKEVPSTTISRPAVASSTDSKAGISFNYRVILSRTPIYQAKSWHPKGHFLEKSLSELIDELPFENKGAVIGLIIQLTGPGVAVEETVARGEDGMDNYSSTKKELMQVVKMCLKKHSKAKPGSRLEMNFKIEAVREGGVDEDAEDDDDVLLF</sequence>
<dbReference type="Proteomes" id="UP000077069">
    <property type="component" value="Unassembled WGS sequence"/>
</dbReference>
<dbReference type="RefSeq" id="XP_018036101.1">
    <property type="nucleotide sequence ID" value="XM_018184885.1"/>
</dbReference>
<dbReference type="AlphaFoldDB" id="A0A177CEJ9"/>
<organism evidence="2 3">
    <name type="scientific">Paraphaeosphaeria sporulosa</name>
    <dbReference type="NCBI Taxonomy" id="1460663"/>
    <lineage>
        <taxon>Eukaryota</taxon>
        <taxon>Fungi</taxon>
        <taxon>Dikarya</taxon>
        <taxon>Ascomycota</taxon>
        <taxon>Pezizomycotina</taxon>
        <taxon>Dothideomycetes</taxon>
        <taxon>Pleosporomycetidae</taxon>
        <taxon>Pleosporales</taxon>
        <taxon>Massarineae</taxon>
        <taxon>Didymosphaeriaceae</taxon>
        <taxon>Paraphaeosphaeria</taxon>
    </lineage>
</organism>
<dbReference type="InParanoid" id="A0A177CEJ9"/>
<protein>
    <submittedName>
        <fullName evidence="2">Uncharacterized protein</fullName>
    </submittedName>
</protein>
<proteinExistence type="predicted"/>
<dbReference type="EMBL" id="KV441552">
    <property type="protein sequence ID" value="OAG05736.1"/>
    <property type="molecule type" value="Genomic_DNA"/>
</dbReference>
<dbReference type="OrthoDB" id="5138733at2759"/>
<name>A0A177CEJ9_9PLEO</name>
<feature type="compositionally biased region" description="Polar residues" evidence="1">
    <location>
        <begin position="358"/>
        <end position="412"/>
    </location>
</feature>
<gene>
    <name evidence="2" type="ORF">CC84DRAFT_1259120</name>
</gene>
<feature type="region of interest" description="Disordered" evidence="1">
    <location>
        <begin position="205"/>
        <end position="271"/>
    </location>
</feature>
<evidence type="ECO:0000313" key="2">
    <source>
        <dbReference type="EMBL" id="OAG05736.1"/>
    </source>
</evidence>
<feature type="region of interest" description="Disordered" evidence="1">
    <location>
        <begin position="352"/>
        <end position="412"/>
    </location>
</feature>
<reference evidence="2 3" key="1">
    <citation type="submission" date="2016-05" db="EMBL/GenBank/DDBJ databases">
        <title>Comparative analysis of secretome profiles of manganese(II)-oxidizing ascomycete fungi.</title>
        <authorList>
            <consortium name="DOE Joint Genome Institute"/>
            <person name="Zeiner C.A."/>
            <person name="Purvine S.O."/>
            <person name="Zink E.M."/>
            <person name="Wu S."/>
            <person name="Pasa-Tolic L."/>
            <person name="Chaput D.L."/>
            <person name="Haridas S."/>
            <person name="Grigoriev I.V."/>
            <person name="Santelli C.M."/>
            <person name="Hansel C.M."/>
        </authorList>
    </citation>
    <scope>NUCLEOTIDE SEQUENCE [LARGE SCALE GENOMIC DNA]</scope>
    <source>
        <strain evidence="2 3">AP3s5-JAC2a</strain>
    </source>
</reference>